<gene>
    <name evidence="2" type="ORF">QP372_07995</name>
</gene>
<name>A0AAW6XXC6_GARVA</name>
<organism evidence="2 3">
    <name type="scientific">Gardnerella vaginalis</name>
    <dbReference type="NCBI Taxonomy" id="2702"/>
    <lineage>
        <taxon>Bacteria</taxon>
        <taxon>Bacillati</taxon>
        <taxon>Actinomycetota</taxon>
        <taxon>Actinomycetes</taxon>
        <taxon>Bifidobacteriales</taxon>
        <taxon>Bifidobacteriaceae</taxon>
        <taxon>Gardnerella</taxon>
    </lineage>
</organism>
<feature type="non-terminal residue" evidence="2">
    <location>
        <position position="1"/>
    </location>
</feature>
<evidence type="ECO:0000256" key="1">
    <source>
        <dbReference type="SAM" id="MobiDB-lite"/>
    </source>
</evidence>
<reference evidence="2" key="1">
    <citation type="submission" date="2023-05" db="EMBL/GenBank/DDBJ databases">
        <title>Cataloging the Phylogenetic Diversity of Human Bladder Bacteria.</title>
        <authorList>
            <person name="Du J."/>
        </authorList>
    </citation>
    <scope>NUCLEOTIDE SEQUENCE</scope>
    <source>
        <strain evidence="2">UMB6789</strain>
    </source>
</reference>
<protein>
    <submittedName>
        <fullName evidence="2">Uncharacterized protein</fullName>
    </submittedName>
</protein>
<evidence type="ECO:0000313" key="3">
    <source>
        <dbReference type="Proteomes" id="UP001237784"/>
    </source>
</evidence>
<dbReference type="AlphaFoldDB" id="A0AAW6XXC6"/>
<evidence type="ECO:0000313" key="2">
    <source>
        <dbReference type="EMBL" id="MDK7064436.1"/>
    </source>
</evidence>
<comment type="caution">
    <text evidence="2">The sequence shown here is derived from an EMBL/GenBank/DDBJ whole genome shotgun (WGS) entry which is preliminary data.</text>
</comment>
<feature type="region of interest" description="Disordered" evidence="1">
    <location>
        <begin position="1"/>
        <end position="23"/>
    </location>
</feature>
<accession>A0AAW6XXC6</accession>
<sequence>EFDEGLGEFDRIVEGKAPQKGQFNQEEQNYPHENSNLQIVISNVVNKKDQTVPFNWQPYLTKEVKAGNKSSKVGFIGVVTA</sequence>
<proteinExistence type="predicted"/>
<dbReference type="InterPro" id="IPR029052">
    <property type="entry name" value="Metallo-depent_PP-like"/>
</dbReference>
<dbReference type="Gene3D" id="3.60.21.10">
    <property type="match status" value="1"/>
</dbReference>
<dbReference type="EMBL" id="JASOME010000247">
    <property type="protein sequence ID" value="MDK7064436.1"/>
    <property type="molecule type" value="Genomic_DNA"/>
</dbReference>
<dbReference type="Proteomes" id="UP001237784">
    <property type="component" value="Unassembled WGS sequence"/>
</dbReference>
<dbReference type="SUPFAM" id="SSF56300">
    <property type="entry name" value="Metallo-dependent phosphatases"/>
    <property type="match status" value="1"/>
</dbReference>
<feature type="non-terminal residue" evidence="2">
    <location>
        <position position="81"/>
    </location>
</feature>